<reference evidence="1 2" key="1">
    <citation type="submission" date="2018-06" db="EMBL/GenBank/DDBJ databases">
        <authorList>
            <consortium name="Pathogen Informatics"/>
            <person name="Doyle S."/>
        </authorList>
    </citation>
    <scope>NUCLEOTIDE SEQUENCE [LARGE SCALE GENOMIC DNA]</scope>
    <source>
        <strain evidence="1 2">NCTC12022</strain>
    </source>
</reference>
<dbReference type="RefSeq" id="WP_256593841.1">
    <property type="nucleotide sequence ID" value="NZ_UASS01000040.1"/>
</dbReference>
<organism evidence="1 2">
    <name type="scientific">Legionella feeleii</name>
    <dbReference type="NCBI Taxonomy" id="453"/>
    <lineage>
        <taxon>Bacteria</taxon>
        <taxon>Pseudomonadati</taxon>
        <taxon>Pseudomonadota</taxon>
        <taxon>Gammaproteobacteria</taxon>
        <taxon>Legionellales</taxon>
        <taxon>Legionellaceae</taxon>
        <taxon>Legionella</taxon>
    </lineage>
</organism>
<dbReference type="PANTHER" id="PTHR42792:SF1">
    <property type="entry name" value="FLAGELLAR HOOK-ASSOCIATED PROTEIN 3"/>
    <property type="match status" value="1"/>
</dbReference>
<evidence type="ECO:0000313" key="1">
    <source>
        <dbReference type="EMBL" id="SPX62805.1"/>
    </source>
</evidence>
<sequence length="204" mass="21957">MTSGTVYDAAIFVPDDYTLQFALNSSNQLVVMVSGVSSGSVIPPTGLVDDAPVYESGSTISFNGIQITVSGEPQVGDSFAINPARNESLFSTVARMVDNLNSPFASPIDKAIVQTENNQLLDQFDTALDNIIAYQAQVGARLNQLDVADQVNSDLIETSTETLSSLEDVNLPEVAVKLDLQRIYLQAAQQSFARIQGLTVFNYI</sequence>
<dbReference type="Gene3D" id="1.20.1330.10">
    <property type="entry name" value="f41 fragment of flagellin, N-terminal domain"/>
    <property type="match status" value="1"/>
</dbReference>
<dbReference type="EMBL" id="UASS01000040">
    <property type="protein sequence ID" value="SPX62805.1"/>
    <property type="molecule type" value="Genomic_DNA"/>
</dbReference>
<dbReference type="GO" id="GO:0009288">
    <property type="term" value="C:bacterial-type flagellum"/>
    <property type="evidence" value="ECO:0007669"/>
    <property type="project" value="InterPro"/>
</dbReference>
<dbReference type="PANTHER" id="PTHR42792">
    <property type="entry name" value="FLAGELLIN"/>
    <property type="match status" value="1"/>
</dbReference>
<dbReference type="Proteomes" id="UP000251942">
    <property type="component" value="Unassembled WGS sequence"/>
</dbReference>
<keyword evidence="1" id="KW-0282">Flagellum</keyword>
<keyword evidence="1" id="KW-0969">Cilium</keyword>
<keyword evidence="1" id="KW-0966">Cell projection</keyword>
<name>A0A2X1QVK3_9GAMM</name>
<accession>A0A2X1QVK3</accession>
<dbReference type="AlphaFoldDB" id="A0A2X1QVK3"/>
<evidence type="ECO:0000313" key="2">
    <source>
        <dbReference type="Proteomes" id="UP000251942"/>
    </source>
</evidence>
<dbReference type="InterPro" id="IPR001492">
    <property type="entry name" value="Flagellin"/>
</dbReference>
<dbReference type="SUPFAM" id="SSF64518">
    <property type="entry name" value="Phase 1 flagellin"/>
    <property type="match status" value="1"/>
</dbReference>
<dbReference type="GO" id="GO:0005198">
    <property type="term" value="F:structural molecule activity"/>
    <property type="evidence" value="ECO:0007669"/>
    <property type="project" value="InterPro"/>
</dbReference>
<proteinExistence type="predicted"/>
<protein>
    <submittedName>
        <fullName evidence="1">Flagellar hook-associated protein 3 FlgL</fullName>
    </submittedName>
</protein>
<gene>
    <name evidence="1" type="primary">flgL_1</name>
    <name evidence="1" type="ORF">NCTC12022_03573</name>
</gene>